<keyword evidence="5 11" id="KW-0812">Transmembrane</keyword>
<evidence type="ECO:0000313" key="14">
    <source>
        <dbReference type="EMBL" id="SHE96071.1"/>
    </source>
</evidence>
<dbReference type="GO" id="GO:0071470">
    <property type="term" value="P:cellular response to osmotic stress"/>
    <property type="evidence" value="ECO:0007669"/>
    <property type="project" value="InterPro"/>
</dbReference>
<evidence type="ECO:0000259" key="13">
    <source>
        <dbReference type="Pfam" id="PF21082"/>
    </source>
</evidence>
<feature type="transmembrane region" description="Helical" evidence="11">
    <location>
        <begin position="6"/>
        <end position="29"/>
    </location>
</feature>
<evidence type="ECO:0000256" key="6">
    <source>
        <dbReference type="ARBA" id="ARBA00022989"/>
    </source>
</evidence>
<reference evidence="14 15" key="1">
    <citation type="submission" date="2016-11" db="EMBL/GenBank/DDBJ databases">
        <authorList>
            <person name="Jaros S."/>
            <person name="Januszkiewicz K."/>
            <person name="Wedrychowicz H."/>
        </authorList>
    </citation>
    <scope>NUCLEOTIDE SEQUENCE [LARGE SCALE GENOMIC DNA]</scope>
    <source>
        <strain evidence="14 15">DSM 14828</strain>
    </source>
</reference>
<evidence type="ECO:0000256" key="9">
    <source>
        <dbReference type="ARBA" id="ARBA00093630"/>
    </source>
</evidence>
<dbReference type="STRING" id="1120975.SAMN02746064_01587"/>
<evidence type="ECO:0000256" key="7">
    <source>
        <dbReference type="ARBA" id="ARBA00023016"/>
    </source>
</evidence>
<proteinExistence type="inferred from homology"/>
<dbReference type="EMBL" id="FQTU01000010">
    <property type="protein sequence ID" value="SHE96071.1"/>
    <property type="molecule type" value="Genomic_DNA"/>
</dbReference>
<evidence type="ECO:0000256" key="3">
    <source>
        <dbReference type="ARBA" id="ARBA00022475"/>
    </source>
</evidence>
<dbReference type="GO" id="GO:0008381">
    <property type="term" value="F:mechanosensitive monoatomic ion channel activity"/>
    <property type="evidence" value="ECO:0007669"/>
    <property type="project" value="InterPro"/>
</dbReference>
<keyword evidence="7" id="KW-0346">Stress response</keyword>
<keyword evidence="15" id="KW-1185">Reference proteome</keyword>
<dbReference type="Pfam" id="PF00924">
    <property type="entry name" value="MS_channel_2nd"/>
    <property type="match status" value="1"/>
</dbReference>
<evidence type="ECO:0000256" key="11">
    <source>
        <dbReference type="SAM" id="Phobius"/>
    </source>
</evidence>
<dbReference type="Gene3D" id="2.30.30.60">
    <property type="match status" value="1"/>
</dbReference>
<dbReference type="InterPro" id="IPR010920">
    <property type="entry name" value="LSM_dom_sf"/>
</dbReference>
<keyword evidence="3" id="KW-1003">Cell membrane</keyword>
<dbReference type="OrthoDB" id="9775207at2"/>
<evidence type="ECO:0000259" key="12">
    <source>
        <dbReference type="Pfam" id="PF00924"/>
    </source>
</evidence>
<feature type="transmembrane region" description="Helical" evidence="11">
    <location>
        <begin position="152"/>
        <end position="181"/>
    </location>
</feature>
<sequence>MSEGLVEVFGIIITFVMLTSISILAYFAAKKILLPIIARRIEGNRLKWDNYLLKRKVFEKSTGLIPLMVFYWGASHLGSLAQGFKLATSILMLMLIAKVVGCLLETIDDIYSTLEVSKEKPIKGFLQVIKITIYILVGISVIASLMGTNPFVLLSGIGAMAAVFSFIFKDTILGLVAGVLLSVNDMLRIGDWIEMPSYGANGDVLEISMNTVKVKNFDLTITTVPAYALISDSFKNWRGIQESGGRRIMRSVHIDVNSVKFCSPSDMKKFQNISLVSSFVQENIERMSQKGADAITNVGIYRAYIGEYLKNHPKIHREIFQIVRQLQPTDKGLPIEIYAFTNDIDWVNYENIQAEIFEHVMVSAKFFDLRLFQDPTGFDLKNINIVDKTDKNTKEN</sequence>
<evidence type="ECO:0000313" key="15">
    <source>
        <dbReference type="Proteomes" id="UP000184251"/>
    </source>
</evidence>
<dbReference type="Proteomes" id="UP000184251">
    <property type="component" value="Unassembled WGS sequence"/>
</dbReference>
<feature type="domain" description="Mechanosensitive ion channel MscS" evidence="12">
    <location>
        <begin position="170"/>
        <end position="238"/>
    </location>
</feature>
<dbReference type="InterPro" id="IPR030192">
    <property type="entry name" value="YbdG"/>
</dbReference>
<comment type="similarity">
    <text evidence="2">Belongs to the MscS (TC 1.A.23) family.</text>
</comment>
<evidence type="ECO:0000256" key="10">
    <source>
        <dbReference type="ARBA" id="ARBA00093659"/>
    </source>
</evidence>
<dbReference type="Pfam" id="PF21082">
    <property type="entry name" value="MS_channel_3rd"/>
    <property type="match status" value="1"/>
</dbReference>
<dbReference type="InterPro" id="IPR023408">
    <property type="entry name" value="MscS_beta-dom_sf"/>
</dbReference>
<dbReference type="InterPro" id="IPR006685">
    <property type="entry name" value="MscS_channel_2nd"/>
</dbReference>
<dbReference type="GO" id="GO:0005886">
    <property type="term" value="C:plasma membrane"/>
    <property type="evidence" value="ECO:0007669"/>
    <property type="project" value="UniProtKB-SubCell"/>
</dbReference>
<dbReference type="AlphaFoldDB" id="A0A1M4XRJ2"/>
<evidence type="ECO:0000256" key="2">
    <source>
        <dbReference type="ARBA" id="ARBA00008017"/>
    </source>
</evidence>
<accession>A0A1M4XRJ2</accession>
<name>A0A1M4XRJ2_9FIRM</name>
<feature type="domain" description="Mechanosensitive ion channel MscS C-terminal" evidence="13">
    <location>
        <begin position="307"/>
        <end position="361"/>
    </location>
</feature>
<organism evidence="14 15">
    <name type="scientific">Alkalibacter saccharofermentans DSM 14828</name>
    <dbReference type="NCBI Taxonomy" id="1120975"/>
    <lineage>
        <taxon>Bacteria</taxon>
        <taxon>Bacillati</taxon>
        <taxon>Bacillota</taxon>
        <taxon>Clostridia</taxon>
        <taxon>Eubacteriales</taxon>
        <taxon>Eubacteriaceae</taxon>
        <taxon>Alkalibacter</taxon>
    </lineage>
</organism>
<keyword evidence="4" id="KW-0997">Cell inner membrane</keyword>
<feature type="transmembrane region" description="Helical" evidence="11">
    <location>
        <begin position="57"/>
        <end position="74"/>
    </location>
</feature>
<protein>
    <recommendedName>
        <fullName evidence="9">Mechanosensing system component YbdG</fullName>
    </recommendedName>
    <alternativeName>
        <fullName evidence="10">Mechanosensitive channel homolog YbdG</fullName>
    </alternativeName>
</protein>
<feature type="transmembrane region" description="Helical" evidence="11">
    <location>
        <begin position="86"/>
        <end position="104"/>
    </location>
</feature>
<evidence type="ECO:0000256" key="1">
    <source>
        <dbReference type="ARBA" id="ARBA00004429"/>
    </source>
</evidence>
<dbReference type="FunFam" id="2.30.30.60:FF:000002">
    <property type="entry name" value="Mechanosensitive ion channel family protein"/>
    <property type="match status" value="1"/>
</dbReference>
<evidence type="ECO:0000256" key="5">
    <source>
        <dbReference type="ARBA" id="ARBA00022692"/>
    </source>
</evidence>
<gene>
    <name evidence="14" type="ORF">SAMN02746064_01587</name>
</gene>
<dbReference type="PANTHER" id="PTHR30414:SF0">
    <property type="entry name" value="MINICONDUCTANCE MECHANOSENSITIVE CHANNEL YBDG"/>
    <property type="match status" value="1"/>
</dbReference>
<keyword evidence="8 11" id="KW-0472">Membrane</keyword>
<dbReference type="SUPFAM" id="SSF50182">
    <property type="entry name" value="Sm-like ribonucleoproteins"/>
    <property type="match status" value="1"/>
</dbReference>
<dbReference type="InterPro" id="IPR049278">
    <property type="entry name" value="MS_channel_C"/>
</dbReference>
<evidence type="ECO:0000256" key="8">
    <source>
        <dbReference type="ARBA" id="ARBA00023136"/>
    </source>
</evidence>
<comment type="subcellular location">
    <subcellularLocation>
        <location evidence="1">Cell inner membrane</location>
        <topology evidence="1">Multi-pass membrane protein</topology>
    </subcellularLocation>
</comment>
<evidence type="ECO:0000256" key="4">
    <source>
        <dbReference type="ARBA" id="ARBA00022519"/>
    </source>
</evidence>
<feature type="transmembrane region" description="Helical" evidence="11">
    <location>
        <begin position="125"/>
        <end position="146"/>
    </location>
</feature>
<dbReference type="PANTHER" id="PTHR30414">
    <property type="entry name" value="MINICONDUCTANCE MECHANOSENSITIVE CHANNEL YBDG"/>
    <property type="match status" value="1"/>
</dbReference>
<keyword evidence="6 11" id="KW-1133">Transmembrane helix</keyword>